<feature type="compositionally biased region" description="Basic and acidic residues" evidence="1">
    <location>
        <begin position="1"/>
        <end position="18"/>
    </location>
</feature>
<dbReference type="OrthoDB" id="4948297at2"/>
<dbReference type="RefSeq" id="WP_111905533.1">
    <property type="nucleotide sequence ID" value="NZ_QLNP01000102.1"/>
</dbReference>
<dbReference type="EMBL" id="QLNP01000102">
    <property type="protein sequence ID" value="RAM35616.1"/>
    <property type="molecule type" value="Genomic_DNA"/>
</dbReference>
<comment type="caution">
    <text evidence="2">The sequence shown here is derived from an EMBL/GenBank/DDBJ whole genome shotgun (WGS) entry which is preliminary data.</text>
</comment>
<evidence type="ECO:0000313" key="3">
    <source>
        <dbReference type="Proteomes" id="UP000249166"/>
    </source>
</evidence>
<organism evidence="2 3">
    <name type="scientific">Arthrobacter globiformis</name>
    <dbReference type="NCBI Taxonomy" id="1665"/>
    <lineage>
        <taxon>Bacteria</taxon>
        <taxon>Bacillati</taxon>
        <taxon>Actinomycetota</taxon>
        <taxon>Actinomycetes</taxon>
        <taxon>Micrococcales</taxon>
        <taxon>Micrococcaceae</taxon>
        <taxon>Arthrobacter</taxon>
    </lineage>
</organism>
<gene>
    <name evidence="2" type="ORF">DBZ45_19785</name>
</gene>
<sequence>MTDSKRNAEEPSDRRGPGDPDAVEQEQPHPEAGTARNIREEQMTQPGGTVPASYVGSGAPEGEHKPEEAADDSGLWDAEDR</sequence>
<reference evidence="2 3" key="1">
    <citation type="submission" date="2018-04" db="EMBL/GenBank/DDBJ databases">
        <title>Bacteria isolated from cave deposits of Manipur.</title>
        <authorList>
            <person name="Sahoo D."/>
            <person name="Sarangthem I."/>
            <person name="Nandeibam J."/>
        </authorList>
    </citation>
    <scope>NUCLEOTIDE SEQUENCE [LARGE SCALE GENOMIC DNA]</scope>
    <source>
        <strain evidence="3">mrc11</strain>
    </source>
</reference>
<proteinExistence type="predicted"/>
<dbReference type="Proteomes" id="UP000249166">
    <property type="component" value="Unassembled WGS sequence"/>
</dbReference>
<accession>A0A328HAJ7</accession>
<name>A0A328HAJ7_ARTGO</name>
<protein>
    <submittedName>
        <fullName evidence="2">Uncharacterized protein</fullName>
    </submittedName>
</protein>
<feature type="region of interest" description="Disordered" evidence="1">
    <location>
        <begin position="1"/>
        <end position="81"/>
    </location>
</feature>
<dbReference type="AlphaFoldDB" id="A0A328HAJ7"/>
<evidence type="ECO:0000313" key="2">
    <source>
        <dbReference type="EMBL" id="RAM35616.1"/>
    </source>
</evidence>
<evidence type="ECO:0000256" key="1">
    <source>
        <dbReference type="SAM" id="MobiDB-lite"/>
    </source>
</evidence>